<reference evidence="2" key="1">
    <citation type="journal article" date="2019" name="Beilstein J. Org. Chem.">
        <title>Nanangenines: drimane sesquiterpenoids as the dominant metabolite cohort of a novel Australian fungus, Aspergillus nanangensis.</title>
        <authorList>
            <person name="Lacey H.J."/>
            <person name="Gilchrist C.L.M."/>
            <person name="Crombie A."/>
            <person name="Kalaitzis J.A."/>
            <person name="Vuong D."/>
            <person name="Rutledge P.J."/>
            <person name="Turner P."/>
            <person name="Pitt J.I."/>
            <person name="Lacey E."/>
            <person name="Chooi Y.H."/>
            <person name="Piggott A.M."/>
        </authorList>
    </citation>
    <scope>NUCLEOTIDE SEQUENCE</scope>
    <source>
        <strain evidence="2">MST-FP2251</strain>
    </source>
</reference>
<dbReference type="AlphaFoldDB" id="A0AAD4CWE9"/>
<evidence type="ECO:0000256" key="1">
    <source>
        <dbReference type="SAM" id="MobiDB-lite"/>
    </source>
</evidence>
<organism evidence="2 3">
    <name type="scientific">Aspergillus nanangensis</name>
    <dbReference type="NCBI Taxonomy" id="2582783"/>
    <lineage>
        <taxon>Eukaryota</taxon>
        <taxon>Fungi</taxon>
        <taxon>Dikarya</taxon>
        <taxon>Ascomycota</taxon>
        <taxon>Pezizomycotina</taxon>
        <taxon>Eurotiomycetes</taxon>
        <taxon>Eurotiomycetidae</taxon>
        <taxon>Eurotiales</taxon>
        <taxon>Aspergillaceae</taxon>
        <taxon>Aspergillus</taxon>
        <taxon>Aspergillus subgen. Circumdati</taxon>
    </lineage>
</organism>
<evidence type="ECO:0008006" key="4">
    <source>
        <dbReference type="Google" id="ProtNLM"/>
    </source>
</evidence>
<gene>
    <name evidence="2" type="ORF">FE257_000544</name>
</gene>
<dbReference type="GO" id="GO:0005634">
    <property type="term" value="C:nucleus"/>
    <property type="evidence" value="ECO:0007669"/>
    <property type="project" value="TreeGrafter"/>
</dbReference>
<dbReference type="InterPro" id="IPR037647">
    <property type="entry name" value="HIRIP3"/>
</dbReference>
<name>A0AAD4CWE9_ASPNN</name>
<dbReference type="EMBL" id="VCAU01000010">
    <property type="protein sequence ID" value="KAF9892952.1"/>
    <property type="molecule type" value="Genomic_DNA"/>
</dbReference>
<feature type="region of interest" description="Disordered" evidence="1">
    <location>
        <begin position="74"/>
        <end position="265"/>
    </location>
</feature>
<feature type="compositionally biased region" description="Acidic residues" evidence="1">
    <location>
        <begin position="192"/>
        <end position="201"/>
    </location>
</feature>
<reference evidence="2" key="2">
    <citation type="submission" date="2020-02" db="EMBL/GenBank/DDBJ databases">
        <authorList>
            <person name="Gilchrist C.L.M."/>
            <person name="Chooi Y.-H."/>
        </authorList>
    </citation>
    <scope>NUCLEOTIDE SEQUENCE</scope>
    <source>
        <strain evidence="2">MST-FP2251</strain>
    </source>
</reference>
<comment type="caution">
    <text evidence="2">The sequence shown here is derived from an EMBL/GenBank/DDBJ whole genome shotgun (WGS) entry which is preliminary data.</text>
</comment>
<feature type="region of interest" description="Disordered" evidence="1">
    <location>
        <begin position="1"/>
        <end position="26"/>
    </location>
</feature>
<dbReference type="PANTHER" id="PTHR15410">
    <property type="entry name" value="HIRA-INTERACTING PROTEIN 3"/>
    <property type="match status" value="1"/>
</dbReference>
<sequence length="379" mass="42197">MPPRYALSESGSEPDEPIESTLPSNDVLEKALRDATANIYKSGKMEELTVKRVRLAAEKALELEEGFFKANNTWKSKSDRIIKDEVTEQDKAAQGSGPEEDNEEDEEEDGPVLAPPKKAKLAKRTKPAESLPPRKRQKTSTPETDDDDQSSAPLSDVSDVSEDEVKQPSKRQSKQGSAKRPRPKPAKKGEAVDSDAAEEQDREPSKEGEEHAKVEPNPGSESEMSVVLDEDPKPTRKRQKNTGSSAPKGKKKAPAKGKDADLDPNQAEIKRLKDWLGKCGVRKMWWRELAPFETPKAKIQHLKDMLKDIGMGGRYSLEKARQIREERELQADLEQVQEGAKLWGKDSAGEDSESGRPRRRLHRGSKALAFLESDGEETD</sequence>
<evidence type="ECO:0000313" key="3">
    <source>
        <dbReference type="Proteomes" id="UP001194746"/>
    </source>
</evidence>
<keyword evidence="3" id="KW-1185">Reference proteome</keyword>
<proteinExistence type="predicted"/>
<dbReference type="Proteomes" id="UP001194746">
    <property type="component" value="Unassembled WGS sequence"/>
</dbReference>
<protein>
    <recommendedName>
        <fullName evidence="4">Transcriptional regulator</fullName>
    </recommendedName>
</protein>
<feature type="compositionally biased region" description="Basic and acidic residues" evidence="1">
    <location>
        <begin position="202"/>
        <end position="214"/>
    </location>
</feature>
<feature type="compositionally biased region" description="Basic and acidic residues" evidence="1">
    <location>
        <begin position="343"/>
        <end position="356"/>
    </location>
</feature>
<dbReference type="PANTHER" id="PTHR15410:SF2">
    <property type="entry name" value="HIRA-INTERACTING PROTEIN 3"/>
    <property type="match status" value="1"/>
</dbReference>
<feature type="compositionally biased region" description="Acidic residues" evidence="1">
    <location>
        <begin position="98"/>
        <end position="110"/>
    </location>
</feature>
<accession>A0AAD4CWE9</accession>
<evidence type="ECO:0000313" key="2">
    <source>
        <dbReference type="EMBL" id="KAF9892952.1"/>
    </source>
</evidence>
<feature type="region of interest" description="Disordered" evidence="1">
    <location>
        <begin position="335"/>
        <end position="379"/>
    </location>
</feature>
<feature type="compositionally biased region" description="Basic and acidic residues" evidence="1">
    <location>
        <begin position="76"/>
        <end position="91"/>
    </location>
</feature>
<feature type="compositionally biased region" description="Basic residues" evidence="1">
    <location>
        <begin position="168"/>
        <end position="186"/>
    </location>
</feature>